<name>A0AAV1TG97_9STRA</name>
<protein>
    <recommendedName>
        <fullName evidence="3">[phosphatase 2A protein]-leucine-carboxy methyltransferase</fullName>
        <ecNumber evidence="3">2.1.1.233</ecNumber>
    </recommendedName>
    <alternativeName>
        <fullName evidence="7">[Phosphatase 2A protein]-leucine-carboxy methyltransferase 1</fullName>
    </alternativeName>
</protein>
<dbReference type="GO" id="GO:0032259">
    <property type="term" value="P:methylation"/>
    <property type="evidence" value="ECO:0007669"/>
    <property type="project" value="UniProtKB-KW"/>
</dbReference>
<accession>A0AAV1TG97</accession>
<dbReference type="EC" id="2.1.1.233" evidence="3"/>
<evidence type="ECO:0000259" key="8">
    <source>
        <dbReference type="PROSITE" id="PS51186"/>
    </source>
</evidence>
<gene>
    <name evidence="9" type="ORF">PM001_LOCUS5647</name>
</gene>
<evidence type="ECO:0000256" key="3">
    <source>
        <dbReference type="ARBA" id="ARBA00012834"/>
    </source>
</evidence>
<dbReference type="InterPro" id="IPR016181">
    <property type="entry name" value="Acyl_CoA_acyltransferase"/>
</dbReference>
<evidence type="ECO:0000313" key="9">
    <source>
        <dbReference type="EMBL" id="CAK7917685.1"/>
    </source>
</evidence>
<dbReference type="Pfam" id="PF04072">
    <property type="entry name" value="LCM"/>
    <property type="match status" value="1"/>
</dbReference>
<reference evidence="9" key="1">
    <citation type="submission" date="2024-01" db="EMBL/GenBank/DDBJ databases">
        <authorList>
            <person name="Webb A."/>
        </authorList>
    </citation>
    <scope>NUCLEOTIDE SEQUENCE</scope>
    <source>
        <strain evidence="9">Pm1</strain>
    </source>
</reference>
<dbReference type="Proteomes" id="UP001162060">
    <property type="component" value="Unassembled WGS sequence"/>
</dbReference>
<evidence type="ECO:0000256" key="7">
    <source>
        <dbReference type="ARBA" id="ARBA00032526"/>
    </source>
</evidence>
<dbReference type="InterPro" id="IPR016651">
    <property type="entry name" value="LCMT1"/>
</dbReference>
<dbReference type="InterPro" id="IPR007213">
    <property type="entry name" value="Ppm1/Ppm2/Tcmp"/>
</dbReference>
<comment type="caution">
    <text evidence="9">The sequence shown here is derived from an EMBL/GenBank/DDBJ whole genome shotgun (WGS) entry which is preliminary data.</text>
</comment>
<dbReference type="Pfam" id="PF00583">
    <property type="entry name" value="Acetyltransf_1"/>
    <property type="match status" value="1"/>
</dbReference>
<organism evidence="9 10">
    <name type="scientific">Peronospora matthiolae</name>
    <dbReference type="NCBI Taxonomy" id="2874970"/>
    <lineage>
        <taxon>Eukaryota</taxon>
        <taxon>Sar</taxon>
        <taxon>Stramenopiles</taxon>
        <taxon>Oomycota</taxon>
        <taxon>Peronosporomycetes</taxon>
        <taxon>Peronosporales</taxon>
        <taxon>Peronosporaceae</taxon>
        <taxon>Peronospora</taxon>
    </lineage>
</organism>
<proteinExistence type="inferred from homology"/>
<dbReference type="SUPFAM" id="SSF53335">
    <property type="entry name" value="S-adenosyl-L-methionine-dependent methyltransferases"/>
    <property type="match status" value="1"/>
</dbReference>
<dbReference type="AlphaFoldDB" id="A0AAV1TG97"/>
<evidence type="ECO:0000256" key="5">
    <source>
        <dbReference type="ARBA" id="ARBA00022679"/>
    </source>
</evidence>
<dbReference type="Gene3D" id="3.40.630.30">
    <property type="match status" value="1"/>
</dbReference>
<dbReference type="PROSITE" id="PS51186">
    <property type="entry name" value="GNAT"/>
    <property type="match status" value="1"/>
</dbReference>
<dbReference type="EMBL" id="CAKLBY020000046">
    <property type="protein sequence ID" value="CAK7917685.1"/>
    <property type="molecule type" value="Genomic_DNA"/>
</dbReference>
<comment type="catalytic activity">
    <reaction evidence="1">
        <text>[phosphatase 2A protein]-C-terminal L-leucine + S-adenosyl-L-methionine = [phosphatase 2A protein]-C-terminal L-leucine methyl ester + S-adenosyl-L-homocysteine</text>
        <dbReference type="Rhea" id="RHEA:48544"/>
        <dbReference type="Rhea" id="RHEA-COMP:12134"/>
        <dbReference type="Rhea" id="RHEA-COMP:12135"/>
        <dbReference type="ChEBI" id="CHEBI:57856"/>
        <dbReference type="ChEBI" id="CHEBI:59789"/>
        <dbReference type="ChEBI" id="CHEBI:90516"/>
        <dbReference type="ChEBI" id="CHEBI:90517"/>
        <dbReference type="EC" id="2.1.1.233"/>
    </reaction>
</comment>
<dbReference type="SUPFAM" id="SSF55729">
    <property type="entry name" value="Acyl-CoA N-acyltransferases (Nat)"/>
    <property type="match status" value="1"/>
</dbReference>
<keyword evidence="4" id="KW-0489">Methyltransferase</keyword>
<evidence type="ECO:0000256" key="1">
    <source>
        <dbReference type="ARBA" id="ARBA00000724"/>
    </source>
</evidence>
<dbReference type="Gene3D" id="3.40.50.150">
    <property type="entry name" value="Vaccinia Virus protein VP39"/>
    <property type="match status" value="1"/>
</dbReference>
<dbReference type="PANTHER" id="PTHR13600:SF21">
    <property type="entry name" value="LEUCINE CARBOXYL METHYLTRANSFERASE 1"/>
    <property type="match status" value="1"/>
</dbReference>
<dbReference type="GO" id="GO:0018423">
    <property type="term" value="F:protein C-terminal leucine carboxyl O-methyltransferase activity"/>
    <property type="evidence" value="ECO:0007669"/>
    <property type="project" value="UniProtKB-EC"/>
</dbReference>
<dbReference type="PANTHER" id="PTHR13600">
    <property type="entry name" value="LEUCINE CARBOXYL METHYLTRANSFERASE"/>
    <property type="match status" value="1"/>
</dbReference>
<keyword evidence="6" id="KW-0949">S-adenosyl-L-methionine</keyword>
<dbReference type="GO" id="GO:0016747">
    <property type="term" value="F:acyltransferase activity, transferring groups other than amino-acyl groups"/>
    <property type="evidence" value="ECO:0007669"/>
    <property type="project" value="InterPro"/>
</dbReference>
<feature type="domain" description="N-acetyltransferase" evidence="8">
    <location>
        <begin position="391"/>
        <end position="571"/>
    </location>
</feature>
<keyword evidence="5" id="KW-0808">Transferase</keyword>
<dbReference type="InterPro" id="IPR000182">
    <property type="entry name" value="GNAT_dom"/>
</dbReference>
<evidence type="ECO:0000256" key="6">
    <source>
        <dbReference type="ARBA" id="ARBA00022691"/>
    </source>
</evidence>
<dbReference type="InterPro" id="IPR029063">
    <property type="entry name" value="SAM-dependent_MTases_sf"/>
</dbReference>
<sequence length="571" mass="63262">MTSAPPTTSAWRGTSDHNVTETAFDAAKCKLSAMTLGYFQDPFLRFFVDKPTRRIPLIHRGYYLRHVALDRCVELFLSQYSTASQVNIVSLGAGFDTLFFRLLQKHQFAGNIAYTEVDCDAIATTKSKLLNDPAVFAGLFPKDATNLSGVAPRADEKVAWRCQMQSASYSIIACDLGDLEKMGAMLDAAGVERCVPTLILAECVVSYLAPEKGTELLHWLGKAFFTCSIALYDPIGLHTIDTSERVASAGTKLERESSAFSSTLQLYFAAKGCTLRGARGYQTAADHCRRLLARGHWKNCRILDMNGVFAACTTVEEKRRLALLEPFDEYADWMLCNAHYAICLADNCNNQDENSYGWITKLVPHTQQYRYLLMAGVVLKQQNQEKSSEVVIIRSFQLCDLAAVRSLFESTHLDFGKESRAVRQFVANRLSGPSGDMFDVHQTFLKPNDSGVLTSGFWVAEVNGEIVGCVGLKPLALSPKQQVDFEQGSCSAELCRLGVAPTFRRRGVASALVRAVEAFAVSCGAYNKICLETIGAMEDAQKLYRVLGYVEQADKEKQHSSFKLVRFQKTL</sequence>
<evidence type="ECO:0000256" key="2">
    <source>
        <dbReference type="ARBA" id="ARBA00010703"/>
    </source>
</evidence>
<evidence type="ECO:0000313" key="10">
    <source>
        <dbReference type="Proteomes" id="UP001162060"/>
    </source>
</evidence>
<dbReference type="CDD" id="cd04301">
    <property type="entry name" value="NAT_SF"/>
    <property type="match status" value="1"/>
</dbReference>
<comment type="similarity">
    <text evidence="2">Belongs to the methyltransferase superfamily. LCMT family.</text>
</comment>
<evidence type="ECO:0000256" key="4">
    <source>
        <dbReference type="ARBA" id="ARBA00022603"/>
    </source>
</evidence>